<name>A0A3M8TGF2_9ACTN</name>
<dbReference type="EMBL" id="RIBZ01000780">
    <property type="protein sequence ID" value="RNF92609.1"/>
    <property type="molecule type" value="Genomic_DNA"/>
</dbReference>
<evidence type="ECO:0000256" key="1">
    <source>
        <dbReference type="SAM" id="SignalP"/>
    </source>
</evidence>
<sequence>MIPSAVRGIVTTAALTTALTLLPPSAAGAAAGGDIEKVDLLGVTVISTKPRHVEPGDSWKTRLKLYTEKKKTYAGNGTSRCDTVRVTAHKLVVQCTRVLRLKKGSLVLSDQVTHKGHATATAKTAIVGGTGRYHSAYGQGTITLAGPLLHFALRVDE</sequence>
<dbReference type="InterPro" id="IPR044859">
    <property type="entry name" value="Allene_oxi_cyc_Dirigent"/>
</dbReference>
<dbReference type="RefSeq" id="WP_123107017.1">
    <property type="nucleotide sequence ID" value="NZ_RIBZ01000780.1"/>
</dbReference>
<evidence type="ECO:0000313" key="3">
    <source>
        <dbReference type="Proteomes" id="UP000275401"/>
    </source>
</evidence>
<dbReference type="Proteomes" id="UP000275401">
    <property type="component" value="Unassembled WGS sequence"/>
</dbReference>
<protein>
    <submittedName>
        <fullName evidence="2">Uncharacterized protein</fullName>
    </submittedName>
</protein>
<accession>A0A3M8TGF2</accession>
<gene>
    <name evidence="2" type="ORF">EEJ42_39735</name>
</gene>
<reference evidence="2 3" key="1">
    <citation type="submission" date="2018-11" db="EMBL/GenBank/DDBJ databases">
        <title>The Potential of Streptomyces as Biocontrol Agents against the Tomato grey mould, Botrytis cinerea (Gray mold) Frontiers in Microbiology.</title>
        <authorList>
            <person name="Li D."/>
        </authorList>
    </citation>
    <scope>NUCLEOTIDE SEQUENCE [LARGE SCALE GENOMIC DNA]</scope>
    <source>
        <strain evidence="2 3">NEAU-LD23</strain>
    </source>
</reference>
<evidence type="ECO:0000313" key="2">
    <source>
        <dbReference type="EMBL" id="RNF92609.1"/>
    </source>
</evidence>
<organism evidence="2 3">
    <name type="scientific">Streptomyces botrytidirepellens</name>
    <dbReference type="NCBI Taxonomy" id="2486417"/>
    <lineage>
        <taxon>Bacteria</taxon>
        <taxon>Bacillati</taxon>
        <taxon>Actinomycetota</taxon>
        <taxon>Actinomycetes</taxon>
        <taxon>Kitasatosporales</taxon>
        <taxon>Streptomycetaceae</taxon>
        <taxon>Streptomyces</taxon>
    </lineage>
</organism>
<proteinExistence type="predicted"/>
<feature type="chain" id="PRO_5018038681" evidence="1">
    <location>
        <begin position="30"/>
        <end position="157"/>
    </location>
</feature>
<keyword evidence="1" id="KW-0732">Signal</keyword>
<comment type="caution">
    <text evidence="2">The sequence shown here is derived from an EMBL/GenBank/DDBJ whole genome shotgun (WGS) entry which is preliminary data.</text>
</comment>
<feature type="signal peptide" evidence="1">
    <location>
        <begin position="1"/>
        <end position="29"/>
    </location>
</feature>
<dbReference type="Gene3D" id="2.40.480.10">
    <property type="entry name" value="Allene oxide cyclase-like"/>
    <property type="match status" value="1"/>
</dbReference>
<dbReference type="AlphaFoldDB" id="A0A3M8TGF2"/>
<keyword evidence="3" id="KW-1185">Reference proteome</keyword>